<dbReference type="RefSeq" id="WP_124080577.1">
    <property type="nucleotide sequence ID" value="NZ_UWPJ01000024.1"/>
</dbReference>
<keyword evidence="2" id="KW-0328">Glycosyltransferase</keyword>
<name>A0A3P4B6G7_9BURK</name>
<dbReference type="AlphaFoldDB" id="A0A3P4B6G7"/>
<keyword evidence="2" id="KW-0808">Transferase</keyword>
<evidence type="ECO:0000313" key="2">
    <source>
        <dbReference type="EMBL" id="VCU71116.1"/>
    </source>
</evidence>
<dbReference type="Pfam" id="PF00535">
    <property type="entry name" value="Glycos_transf_2"/>
    <property type="match status" value="1"/>
</dbReference>
<evidence type="ECO:0000259" key="1">
    <source>
        <dbReference type="Pfam" id="PF00535"/>
    </source>
</evidence>
<dbReference type="InterPro" id="IPR050834">
    <property type="entry name" value="Glycosyltransf_2"/>
</dbReference>
<dbReference type="CDD" id="cd00761">
    <property type="entry name" value="Glyco_tranf_GTA_type"/>
    <property type="match status" value="1"/>
</dbReference>
<dbReference type="InterPro" id="IPR001173">
    <property type="entry name" value="Glyco_trans_2-like"/>
</dbReference>
<reference evidence="2 3" key="1">
    <citation type="submission" date="2018-10" db="EMBL/GenBank/DDBJ databases">
        <authorList>
            <person name="Criscuolo A."/>
        </authorList>
    </citation>
    <scope>NUCLEOTIDE SEQUENCE [LARGE SCALE GENOMIC DNA]</scope>
    <source>
        <strain evidence="2">DnA1</strain>
    </source>
</reference>
<dbReference type="Gene3D" id="3.90.550.10">
    <property type="entry name" value="Spore Coat Polysaccharide Biosynthesis Protein SpsA, Chain A"/>
    <property type="match status" value="1"/>
</dbReference>
<dbReference type="PANTHER" id="PTHR43685">
    <property type="entry name" value="GLYCOSYLTRANSFERASE"/>
    <property type="match status" value="1"/>
</dbReference>
<keyword evidence="3" id="KW-1185">Reference proteome</keyword>
<dbReference type="OrthoDB" id="9802649at2"/>
<gene>
    <name evidence="2" type="primary">epsJ_1</name>
    <name evidence="2" type="ORF">PIGHUM_03197</name>
</gene>
<dbReference type="SUPFAM" id="SSF53448">
    <property type="entry name" value="Nucleotide-diphospho-sugar transferases"/>
    <property type="match status" value="1"/>
</dbReference>
<protein>
    <submittedName>
        <fullName evidence="2">Putative glycosyltransferase EpsJ</fullName>
        <ecNumber evidence="2">2.4.-.-</ecNumber>
    </submittedName>
</protein>
<dbReference type="InterPro" id="IPR029044">
    <property type="entry name" value="Nucleotide-diphossugar_trans"/>
</dbReference>
<dbReference type="EMBL" id="UWPJ01000024">
    <property type="protein sequence ID" value="VCU71116.1"/>
    <property type="molecule type" value="Genomic_DNA"/>
</dbReference>
<dbReference type="EC" id="2.4.-.-" evidence="2"/>
<accession>A0A3P4B6G7</accession>
<dbReference type="Proteomes" id="UP000277294">
    <property type="component" value="Unassembled WGS sequence"/>
</dbReference>
<dbReference type="PANTHER" id="PTHR43685:SF2">
    <property type="entry name" value="GLYCOSYLTRANSFERASE 2-LIKE DOMAIN-CONTAINING PROTEIN"/>
    <property type="match status" value="1"/>
</dbReference>
<feature type="domain" description="Glycosyltransferase 2-like" evidence="1">
    <location>
        <begin position="7"/>
        <end position="136"/>
    </location>
</feature>
<dbReference type="GO" id="GO:0016757">
    <property type="term" value="F:glycosyltransferase activity"/>
    <property type="evidence" value="ECO:0007669"/>
    <property type="project" value="UniProtKB-KW"/>
</dbReference>
<proteinExistence type="predicted"/>
<evidence type="ECO:0000313" key="3">
    <source>
        <dbReference type="Proteomes" id="UP000277294"/>
    </source>
</evidence>
<sequence length="231" mass="26065">MAIRSLSVVVPVFNGTRFLERAVASILEQSAPPAQLEIWLVNDGSTDDSDALCRQLERRHPAIRYVALPANGGVACARNEGVRRANHEYLGFLDQDDVWDAGKLAVQGEAFESRPEAGYVLGKMDFFLDGLDSYPRWFKPKWAEAPQPGYVLSAMLIRAARFREIGPLDEKYRFGDDVDWFARARASDSIEIMLPETVLHRRVHADNASARTEPSNRELLQIIKAKLERRP</sequence>
<organism evidence="2 3">
    <name type="scientific">Pigmentiphaga humi</name>
    <dbReference type="NCBI Taxonomy" id="2478468"/>
    <lineage>
        <taxon>Bacteria</taxon>
        <taxon>Pseudomonadati</taxon>
        <taxon>Pseudomonadota</taxon>
        <taxon>Betaproteobacteria</taxon>
        <taxon>Burkholderiales</taxon>
        <taxon>Alcaligenaceae</taxon>
        <taxon>Pigmentiphaga</taxon>
    </lineage>
</organism>